<dbReference type="AlphaFoldDB" id="A0A9P6AS15"/>
<evidence type="ECO:0000313" key="12">
    <source>
        <dbReference type="Proteomes" id="UP000886523"/>
    </source>
</evidence>
<dbReference type="GO" id="GO:0006269">
    <property type="term" value="P:DNA replication, synthesis of primer"/>
    <property type="evidence" value="ECO:0007669"/>
    <property type="project" value="UniProtKB-KW"/>
</dbReference>
<dbReference type="Pfam" id="PF01896">
    <property type="entry name" value="DNA_primase_S"/>
    <property type="match status" value="1"/>
</dbReference>
<organism evidence="11 12">
    <name type="scientific">Hydnum rufescens UP504</name>
    <dbReference type="NCBI Taxonomy" id="1448309"/>
    <lineage>
        <taxon>Eukaryota</taxon>
        <taxon>Fungi</taxon>
        <taxon>Dikarya</taxon>
        <taxon>Basidiomycota</taxon>
        <taxon>Agaricomycotina</taxon>
        <taxon>Agaricomycetes</taxon>
        <taxon>Cantharellales</taxon>
        <taxon>Hydnaceae</taxon>
        <taxon>Hydnum</taxon>
    </lineage>
</organism>
<keyword evidence="7" id="KW-0479">Metal-binding</keyword>
<evidence type="ECO:0000256" key="2">
    <source>
        <dbReference type="ARBA" id="ARBA00022478"/>
    </source>
</evidence>
<evidence type="ECO:0000256" key="8">
    <source>
        <dbReference type="ARBA" id="ARBA00022833"/>
    </source>
</evidence>
<dbReference type="NCBIfam" id="TIGR00335">
    <property type="entry name" value="primase_sml"/>
    <property type="match status" value="1"/>
</dbReference>
<dbReference type="GO" id="GO:0003899">
    <property type="term" value="F:DNA-directed RNA polymerase activity"/>
    <property type="evidence" value="ECO:0007669"/>
    <property type="project" value="InterPro"/>
</dbReference>
<evidence type="ECO:0000256" key="7">
    <source>
        <dbReference type="ARBA" id="ARBA00022723"/>
    </source>
</evidence>
<keyword evidence="9" id="KW-0804">Transcription</keyword>
<dbReference type="OrthoDB" id="19606at2759"/>
<dbReference type="EMBL" id="MU129013">
    <property type="protein sequence ID" value="KAF9510629.1"/>
    <property type="molecule type" value="Genomic_DNA"/>
</dbReference>
<evidence type="ECO:0000256" key="9">
    <source>
        <dbReference type="ARBA" id="ARBA00023163"/>
    </source>
</evidence>
<gene>
    <name evidence="11" type="ORF">BS47DRAFT_1395830</name>
</gene>
<keyword evidence="5" id="KW-0548">Nucleotidyltransferase</keyword>
<evidence type="ECO:0000256" key="5">
    <source>
        <dbReference type="ARBA" id="ARBA00022695"/>
    </source>
</evidence>
<evidence type="ECO:0000256" key="6">
    <source>
        <dbReference type="ARBA" id="ARBA00022705"/>
    </source>
</evidence>
<reference evidence="11" key="1">
    <citation type="journal article" date="2020" name="Nat. Commun.">
        <title>Large-scale genome sequencing of mycorrhizal fungi provides insights into the early evolution of symbiotic traits.</title>
        <authorList>
            <person name="Miyauchi S."/>
            <person name="Kiss E."/>
            <person name="Kuo A."/>
            <person name="Drula E."/>
            <person name="Kohler A."/>
            <person name="Sanchez-Garcia M."/>
            <person name="Morin E."/>
            <person name="Andreopoulos B."/>
            <person name="Barry K.W."/>
            <person name="Bonito G."/>
            <person name="Buee M."/>
            <person name="Carver A."/>
            <person name="Chen C."/>
            <person name="Cichocki N."/>
            <person name="Clum A."/>
            <person name="Culley D."/>
            <person name="Crous P.W."/>
            <person name="Fauchery L."/>
            <person name="Girlanda M."/>
            <person name="Hayes R.D."/>
            <person name="Keri Z."/>
            <person name="LaButti K."/>
            <person name="Lipzen A."/>
            <person name="Lombard V."/>
            <person name="Magnuson J."/>
            <person name="Maillard F."/>
            <person name="Murat C."/>
            <person name="Nolan M."/>
            <person name="Ohm R.A."/>
            <person name="Pangilinan J."/>
            <person name="Pereira M.F."/>
            <person name="Perotto S."/>
            <person name="Peter M."/>
            <person name="Pfister S."/>
            <person name="Riley R."/>
            <person name="Sitrit Y."/>
            <person name="Stielow J.B."/>
            <person name="Szollosi G."/>
            <person name="Zifcakova L."/>
            <person name="Stursova M."/>
            <person name="Spatafora J.W."/>
            <person name="Tedersoo L."/>
            <person name="Vaario L.M."/>
            <person name="Yamada A."/>
            <person name="Yan M."/>
            <person name="Wang P."/>
            <person name="Xu J."/>
            <person name="Bruns T."/>
            <person name="Baldrian P."/>
            <person name="Vilgalys R."/>
            <person name="Dunand C."/>
            <person name="Henrissat B."/>
            <person name="Grigoriev I.V."/>
            <person name="Hibbett D."/>
            <person name="Nagy L.G."/>
            <person name="Martin F.M."/>
        </authorList>
    </citation>
    <scope>NUCLEOTIDE SEQUENCE</scope>
    <source>
        <strain evidence="11">UP504</strain>
    </source>
</reference>
<sequence length="418" mass="48573">MPSVEPQMTLAYYRRLFPWKSLYHWLNHQIPPTRLWTHREFAFTLQGDAYLRWNSFKDADDLKREVCRLNPSRFEVGAIYSGRPRDKKTIRPNLFVPNLRELVFDIDMDEYNEVRTCCSGKQVCKRCWGFIASAVDVLDQVLREQFGYTHILWVYSGRRGIHCWVSDQAALALSNESRWALVEYLELVRGGAQSEKRVHTRYKNGLGAMHPMLSEALSTLQGGFSDLVLEDQDCFRSTEGWNKLLRLLPQDDDIIATLREKWEEQDSIGEPSSSIDKWEDMRREIKKISKDSTRKKFLSIAVEEIVLQYTYPRIDSNVSKTRNHLLKSPFCLHPSTGNVCVPVDPARIHEFDPTNVPNIEQLLRELDQLIKEDGTEHHSDWERTSLAPYVRLMDQHVAGLMKEVRTANRAAALKGTDF</sequence>
<dbReference type="CDD" id="cd04860">
    <property type="entry name" value="AE_Prim_S"/>
    <property type="match status" value="1"/>
</dbReference>
<accession>A0A9P6AS15</accession>
<dbReference type="InterPro" id="IPR002755">
    <property type="entry name" value="DNA_primase_S"/>
</dbReference>
<evidence type="ECO:0000256" key="1">
    <source>
        <dbReference type="ARBA" id="ARBA00009762"/>
    </source>
</evidence>
<keyword evidence="2 10" id="KW-0240">DNA-directed RNA polymerase</keyword>
<protein>
    <recommendedName>
        <fullName evidence="10">DNA primase</fullName>
        <ecNumber evidence="10">2.7.7.-</ecNumber>
    </recommendedName>
</protein>
<keyword evidence="4 10" id="KW-0808">Transferase</keyword>
<proteinExistence type="inferred from homology"/>
<dbReference type="EC" id="2.7.7.-" evidence="10"/>
<dbReference type="Gene3D" id="3.90.920.10">
    <property type="entry name" value="DNA primase, PRIM domain"/>
    <property type="match status" value="1"/>
</dbReference>
<keyword evidence="6 10" id="KW-0235">DNA replication</keyword>
<evidence type="ECO:0000256" key="4">
    <source>
        <dbReference type="ARBA" id="ARBA00022679"/>
    </source>
</evidence>
<keyword evidence="8" id="KW-0862">Zinc</keyword>
<keyword evidence="3 10" id="KW-0639">Primosome</keyword>
<dbReference type="GO" id="GO:0046872">
    <property type="term" value="F:metal ion binding"/>
    <property type="evidence" value="ECO:0007669"/>
    <property type="project" value="UniProtKB-KW"/>
</dbReference>
<name>A0A9P6AS15_9AGAM</name>
<dbReference type="InterPro" id="IPR014052">
    <property type="entry name" value="DNA_primase_ssu_euk/arc"/>
</dbReference>
<dbReference type="FunFam" id="3.90.920.10:FF:000003">
    <property type="entry name" value="DNA primase"/>
    <property type="match status" value="1"/>
</dbReference>
<dbReference type="PANTHER" id="PTHR10536">
    <property type="entry name" value="DNA PRIMASE SMALL SUBUNIT"/>
    <property type="match status" value="1"/>
</dbReference>
<dbReference type="SUPFAM" id="SSF56747">
    <property type="entry name" value="Prim-pol domain"/>
    <property type="match status" value="1"/>
</dbReference>
<evidence type="ECO:0000256" key="3">
    <source>
        <dbReference type="ARBA" id="ARBA00022515"/>
    </source>
</evidence>
<dbReference type="GO" id="GO:0005658">
    <property type="term" value="C:alpha DNA polymerase:primase complex"/>
    <property type="evidence" value="ECO:0007669"/>
    <property type="project" value="UniProtKB-ARBA"/>
</dbReference>
<keyword evidence="12" id="KW-1185">Reference proteome</keyword>
<comment type="caution">
    <text evidence="11">The sequence shown here is derived from an EMBL/GenBank/DDBJ whole genome shotgun (WGS) entry which is preliminary data.</text>
</comment>
<evidence type="ECO:0000313" key="11">
    <source>
        <dbReference type="EMBL" id="KAF9510629.1"/>
    </source>
</evidence>
<dbReference type="Proteomes" id="UP000886523">
    <property type="component" value="Unassembled WGS sequence"/>
</dbReference>
<comment type="similarity">
    <text evidence="1 10">Belongs to the eukaryotic-type primase small subunit family.</text>
</comment>
<evidence type="ECO:0000256" key="10">
    <source>
        <dbReference type="RuleBase" id="RU003514"/>
    </source>
</evidence>